<keyword evidence="2" id="KW-0719">Serine esterase</keyword>
<evidence type="ECO:0000256" key="3">
    <source>
        <dbReference type="ARBA" id="ARBA00022801"/>
    </source>
</evidence>
<dbReference type="InterPro" id="IPR019819">
    <property type="entry name" value="Carboxylesterase_B_CS"/>
</dbReference>
<proteinExistence type="inferred from homology"/>
<dbReference type="PANTHER" id="PTHR43918">
    <property type="entry name" value="ACETYLCHOLINESTERASE"/>
    <property type="match status" value="1"/>
</dbReference>
<evidence type="ECO:0000313" key="7">
    <source>
        <dbReference type="EMBL" id="CAL4125385.1"/>
    </source>
</evidence>
<evidence type="ECO:0000256" key="1">
    <source>
        <dbReference type="ARBA" id="ARBA00005964"/>
    </source>
</evidence>
<comment type="caution">
    <text evidence="7">The sequence shown here is derived from an EMBL/GenBank/DDBJ whole genome shotgun (WGS) entry which is preliminary data.</text>
</comment>
<evidence type="ECO:0000256" key="4">
    <source>
        <dbReference type="ARBA" id="ARBA00023180"/>
    </source>
</evidence>
<dbReference type="EMBL" id="CAXKWB010023556">
    <property type="protein sequence ID" value="CAL4125385.1"/>
    <property type="molecule type" value="Genomic_DNA"/>
</dbReference>
<organism evidence="7 8">
    <name type="scientific">Meganyctiphanes norvegica</name>
    <name type="common">Northern krill</name>
    <name type="synonym">Thysanopoda norvegica</name>
    <dbReference type="NCBI Taxonomy" id="48144"/>
    <lineage>
        <taxon>Eukaryota</taxon>
        <taxon>Metazoa</taxon>
        <taxon>Ecdysozoa</taxon>
        <taxon>Arthropoda</taxon>
        <taxon>Crustacea</taxon>
        <taxon>Multicrustacea</taxon>
        <taxon>Malacostraca</taxon>
        <taxon>Eumalacostraca</taxon>
        <taxon>Eucarida</taxon>
        <taxon>Euphausiacea</taxon>
        <taxon>Euphausiidae</taxon>
        <taxon>Meganyctiphanes</taxon>
    </lineage>
</organism>
<dbReference type="Proteomes" id="UP001497623">
    <property type="component" value="Unassembled WGS sequence"/>
</dbReference>
<feature type="non-terminal residue" evidence="7">
    <location>
        <position position="222"/>
    </location>
</feature>
<reference evidence="7 8" key="1">
    <citation type="submission" date="2024-05" db="EMBL/GenBank/DDBJ databases">
        <authorList>
            <person name="Wallberg A."/>
        </authorList>
    </citation>
    <scope>NUCLEOTIDE SEQUENCE [LARGE SCALE GENOMIC DNA]</scope>
</reference>
<evidence type="ECO:0000313" key="8">
    <source>
        <dbReference type="Proteomes" id="UP001497623"/>
    </source>
</evidence>
<evidence type="ECO:0000256" key="5">
    <source>
        <dbReference type="SAM" id="Phobius"/>
    </source>
</evidence>
<dbReference type="GO" id="GO:0052689">
    <property type="term" value="F:carboxylic ester hydrolase activity"/>
    <property type="evidence" value="ECO:0007669"/>
    <property type="project" value="UniProtKB-KW"/>
</dbReference>
<evidence type="ECO:0000256" key="2">
    <source>
        <dbReference type="ARBA" id="ARBA00022487"/>
    </source>
</evidence>
<gene>
    <name evidence="7" type="ORF">MNOR_LOCUS25086</name>
</gene>
<name>A0AAV2RGW5_MEGNR</name>
<keyword evidence="5" id="KW-0812">Transmembrane</keyword>
<dbReference type="Gene3D" id="3.40.50.1820">
    <property type="entry name" value="alpha/beta hydrolase"/>
    <property type="match status" value="1"/>
</dbReference>
<sequence length="222" mass="25949">MLSNSNLSYVDYGSECNSYFRYNEKNKIQKKNRSYKKNIKKFIIEKQSEIKNKFDKIDKLLCDISKIDTLLRNKCTNIFITIVFYIMIISQLVKYLNVFLRIKSFNHVQKLRQISVSWYILVWMLTSVHVGAQRDTIINLRQGPVQGMSVRTTGDNREVYAFLGIPYAKPPIRDLRFKAAQEHERWTDTLTADTFGAACPQPYLTGVEISEDCLTLNIWIPE</sequence>
<keyword evidence="8" id="KW-1185">Reference proteome</keyword>
<protein>
    <recommendedName>
        <fullName evidence="6">Carboxylesterase type B domain-containing protein</fullName>
    </recommendedName>
</protein>
<accession>A0AAV2RGW5</accession>
<dbReference type="InterPro" id="IPR050654">
    <property type="entry name" value="AChE-related_enzymes"/>
</dbReference>
<dbReference type="AlphaFoldDB" id="A0AAV2RGW5"/>
<keyword evidence="5" id="KW-0472">Membrane</keyword>
<dbReference type="InterPro" id="IPR029058">
    <property type="entry name" value="AB_hydrolase_fold"/>
</dbReference>
<dbReference type="PANTHER" id="PTHR43918:SF4">
    <property type="entry name" value="CARBOXYLIC ESTER HYDROLASE"/>
    <property type="match status" value="1"/>
</dbReference>
<keyword evidence="3" id="KW-0378">Hydrolase</keyword>
<dbReference type="SUPFAM" id="SSF53474">
    <property type="entry name" value="alpha/beta-Hydrolases"/>
    <property type="match status" value="1"/>
</dbReference>
<evidence type="ECO:0000259" key="6">
    <source>
        <dbReference type="Pfam" id="PF00135"/>
    </source>
</evidence>
<feature type="domain" description="Carboxylesterase type B" evidence="6">
    <location>
        <begin position="135"/>
        <end position="222"/>
    </location>
</feature>
<feature type="transmembrane region" description="Helical" evidence="5">
    <location>
        <begin position="75"/>
        <end position="96"/>
    </location>
</feature>
<keyword evidence="5" id="KW-1133">Transmembrane helix</keyword>
<dbReference type="Pfam" id="PF00135">
    <property type="entry name" value="COesterase"/>
    <property type="match status" value="1"/>
</dbReference>
<comment type="similarity">
    <text evidence="1">Belongs to the type-B carboxylesterase/lipase family.</text>
</comment>
<dbReference type="PROSITE" id="PS00941">
    <property type="entry name" value="CARBOXYLESTERASE_B_2"/>
    <property type="match status" value="1"/>
</dbReference>
<keyword evidence="4" id="KW-0325">Glycoprotein</keyword>
<dbReference type="InterPro" id="IPR002018">
    <property type="entry name" value="CarbesteraseB"/>
</dbReference>